<keyword evidence="1" id="KW-0812">Transmembrane</keyword>
<keyword evidence="1" id="KW-0472">Membrane</keyword>
<dbReference type="EMBL" id="JACNLK010000016">
    <property type="protein sequence ID" value="MBC8207801.1"/>
    <property type="molecule type" value="Genomic_DNA"/>
</dbReference>
<feature type="transmembrane region" description="Helical" evidence="1">
    <location>
        <begin position="25"/>
        <end position="48"/>
    </location>
</feature>
<evidence type="ECO:0000313" key="2">
    <source>
        <dbReference type="EMBL" id="MBC8207801.1"/>
    </source>
</evidence>
<accession>A0A8J6T8T9</accession>
<evidence type="ECO:0000313" key="3">
    <source>
        <dbReference type="Proteomes" id="UP000599024"/>
    </source>
</evidence>
<reference evidence="2 3" key="1">
    <citation type="submission" date="2020-08" db="EMBL/GenBank/DDBJ databases">
        <title>Bridging the membrane lipid divide: bacteria of the FCB group superphylum have the potential to synthesize archaeal ether lipids.</title>
        <authorList>
            <person name="Villanueva L."/>
            <person name="Von Meijenfeldt F.A.B."/>
            <person name="Westbye A.B."/>
            <person name="Yadav S."/>
            <person name="Hopmans E.C."/>
            <person name="Dutilh B.E."/>
            <person name="Sinninghe Damste J.S."/>
        </authorList>
    </citation>
    <scope>NUCLEOTIDE SEQUENCE [LARGE SCALE GENOMIC DNA]</scope>
    <source>
        <strain evidence="2">NIOZ-UU81</strain>
    </source>
</reference>
<keyword evidence="1" id="KW-1133">Transmembrane helix</keyword>
<feature type="transmembrane region" description="Helical" evidence="1">
    <location>
        <begin position="127"/>
        <end position="148"/>
    </location>
</feature>
<feature type="transmembrane region" description="Helical" evidence="1">
    <location>
        <begin position="94"/>
        <end position="115"/>
    </location>
</feature>
<organism evidence="2 3">
    <name type="scientific">Candidatus Desulfatifera sulfidica</name>
    <dbReference type="NCBI Taxonomy" id="2841691"/>
    <lineage>
        <taxon>Bacteria</taxon>
        <taxon>Pseudomonadati</taxon>
        <taxon>Thermodesulfobacteriota</taxon>
        <taxon>Desulfobulbia</taxon>
        <taxon>Desulfobulbales</taxon>
        <taxon>Desulfobulbaceae</taxon>
        <taxon>Candidatus Desulfatifera</taxon>
    </lineage>
</organism>
<dbReference type="Proteomes" id="UP000599024">
    <property type="component" value="Unassembled WGS sequence"/>
</dbReference>
<dbReference type="AlphaFoldDB" id="A0A8J6T8T9"/>
<name>A0A8J6T8T9_9BACT</name>
<proteinExistence type="predicted"/>
<comment type="caution">
    <text evidence="2">The sequence shown here is derived from an EMBL/GenBank/DDBJ whole genome shotgun (WGS) entry which is preliminary data.</text>
</comment>
<protein>
    <submittedName>
        <fullName evidence="2">Permease</fullName>
    </submittedName>
</protein>
<evidence type="ECO:0000256" key="1">
    <source>
        <dbReference type="SAM" id="Phobius"/>
    </source>
</evidence>
<sequence length="152" mass="16288">MNELKTKNGKQKQPSFPQTLKKSGLAFWSMTPMLMGVIGLVGLFQVLVSPKMLSSLFRGNVAGDTLIGTMAGAAASGNPVVSYLLGGELLKQGISLYAVSAFILSWVTLGFVHLPLEAEVLGFRLTLYRNILAFIFAMLIAALIPITLQALT</sequence>
<gene>
    <name evidence="2" type="ORF">H8E79_01360</name>
</gene>